<dbReference type="EMBL" id="SWFS01000498">
    <property type="protein sequence ID" value="KAA8900590.1"/>
    <property type="molecule type" value="Genomic_DNA"/>
</dbReference>
<name>A0A642UK59_9ASCO</name>
<keyword evidence="11" id="KW-0539">Nucleus</keyword>
<comment type="caution">
    <text evidence="14">The sequence shown here is derived from an EMBL/GenBank/DDBJ whole genome shotgun (WGS) entry which is preliminary data.</text>
</comment>
<reference evidence="14" key="1">
    <citation type="journal article" date="2019" name="G3 (Bethesda)">
        <title>Genome Assemblies of Two Rare Opportunistic Yeast Pathogens: Diutina rugosa (syn. Candida rugosa) and Trichomonascus ciferrii (syn. Candida ciferrii).</title>
        <authorList>
            <person name="Mixao V."/>
            <person name="Saus E."/>
            <person name="Hansen A.P."/>
            <person name="Lass-Florl C."/>
            <person name="Gabaldon T."/>
        </authorList>
    </citation>
    <scope>NUCLEOTIDE SEQUENCE</scope>
    <source>
        <strain evidence="14">CBS 4856</strain>
    </source>
</reference>
<organism evidence="14 15">
    <name type="scientific">Trichomonascus ciferrii</name>
    <dbReference type="NCBI Taxonomy" id="44093"/>
    <lineage>
        <taxon>Eukaryota</taxon>
        <taxon>Fungi</taxon>
        <taxon>Dikarya</taxon>
        <taxon>Ascomycota</taxon>
        <taxon>Saccharomycotina</taxon>
        <taxon>Dipodascomycetes</taxon>
        <taxon>Dipodascales</taxon>
        <taxon>Trichomonascaceae</taxon>
        <taxon>Trichomonascus</taxon>
        <taxon>Trichomonascus ciferrii complex</taxon>
    </lineage>
</organism>
<feature type="domain" description="Chromosome segregation protein Spc25 C-terminal" evidence="13">
    <location>
        <begin position="163"/>
        <end position="233"/>
    </location>
</feature>
<keyword evidence="10 11" id="KW-0137">Centromere</keyword>
<dbReference type="FunFam" id="3.30.457.50:FF:000001">
    <property type="entry name" value="Probable kinetochore protein spc25"/>
    <property type="match status" value="1"/>
</dbReference>
<dbReference type="VEuPathDB" id="FungiDB:TRICI_006193"/>
<dbReference type="CDD" id="cd23784">
    <property type="entry name" value="RWD_Spc25"/>
    <property type="match status" value="1"/>
</dbReference>
<evidence type="ECO:0000256" key="2">
    <source>
        <dbReference type="ARBA" id="ARBA00006379"/>
    </source>
</evidence>
<sequence>MDNVNGGGNITQPKLNFDGVKRRMEAFQSRFDEYIARDRQEVLDARNEFTKSVSEHKETQKALLAEIEELRQKEVELSKARAKDQKELEESRSAIATYSSKREEMVEANRQLQEQISAARQQIQELRDEQMKQKQSLNTQTSLNGPELEFWERTLGLRIEGADEDFIKFVFTQIDPNDGDREYSVTLDLREHDYVVSETVPQVDQTELNKALDTLNESRQLNVFLRDVRRLFKQQ</sequence>
<comment type="function">
    <text evidence="1 11">Acts as a component of the essential kinetochore-associated NDC80 complex, which is required for chromosome segregation and spindle checkpoint activity.</text>
</comment>
<evidence type="ECO:0000256" key="3">
    <source>
        <dbReference type="ARBA" id="ARBA00011562"/>
    </source>
</evidence>
<evidence type="ECO:0000313" key="15">
    <source>
        <dbReference type="Proteomes" id="UP000761534"/>
    </source>
</evidence>
<evidence type="ECO:0000313" key="14">
    <source>
        <dbReference type="EMBL" id="KAA8900590.1"/>
    </source>
</evidence>
<evidence type="ECO:0000256" key="9">
    <source>
        <dbReference type="ARBA" id="ARBA00023306"/>
    </source>
</evidence>
<proteinExistence type="inferred from homology"/>
<keyword evidence="4 11" id="KW-0158">Chromosome</keyword>
<dbReference type="InterPro" id="IPR045143">
    <property type="entry name" value="Spc25"/>
</dbReference>
<evidence type="ECO:0000256" key="12">
    <source>
        <dbReference type="SAM" id="Coils"/>
    </source>
</evidence>
<evidence type="ECO:0000256" key="4">
    <source>
        <dbReference type="ARBA" id="ARBA00022454"/>
    </source>
</evidence>
<dbReference type="GO" id="GO:0051301">
    <property type="term" value="P:cell division"/>
    <property type="evidence" value="ECO:0007669"/>
    <property type="project" value="UniProtKB-UniRule"/>
</dbReference>
<feature type="coiled-coil region" evidence="12">
    <location>
        <begin position="53"/>
        <end position="140"/>
    </location>
</feature>
<keyword evidence="7 11" id="KW-0995">Kinetochore</keyword>
<keyword evidence="15" id="KW-1185">Reference proteome</keyword>
<gene>
    <name evidence="14" type="ORF">TRICI_006193</name>
</gene>
<comment type="similarity">
    <text evidence="2 11">Belongs to the SPC25 family.</text>
</comment>
<dbReference type="GO" id="GO:0005634">
    <property type="term" value="C:nucleus"/>
    <property type="evidence" value="ECO:0007669"/>
    <property type="project" value="UniProtKB-SubCell"/>
</dbReference>
<comment type="subunit">
    <text evidence="3">Component of the NDC80 complex, which consists of NDC80, NUF2, SPC24 and SPC25.</text>
</comment>
<dbReference type="Gene3D" id="3.30.457.50">
    <property type="entry name" value="Chromosome segregation protein Spc25"/>
    <property type="match status" value="1"/>
</dbReference>
<keyword evidence="5 11" id="KW-0132">Cell division</keyword>
<evidence type="ECO:0000259" key="13">
    <source>
        <dbReference type="Pfam" id="PF08234"/>
    </source>
</evidence>
<dbReference type="GO" id="GO:0007059">
    <property type="term" value="P:chromosome segregation"/>
    <property type="evidence" value="ECO:0007669"/>
    <property type="project" value="InterPro"/>
</dbReference>
<evidence type="ECO:0000256" key="11">
    <source>
        <dbReference type="RuleBase" id="RU367150"/>
    </source>
</evidence>
<dbReference type="PANTHER" id="PTHR14281">
    <property type="entry name" value="KINETOCHORE PROTEIN SPC25-RELATED"/>
    <property type="match status" value="1"/>
</dbReference>
<dbReference type="GO" id="GO:0031262">
    <property type="term" value="C:Ndc80 complex"/>
    <property type="evidence" value="ECO:0007669"/>
    <property type="project" value="InterPro"/>
</dbReference>
<accession>A0A642UK59</accession>
<keyword evidence="9 11" id="KW-0131">Cell cycle</keyword>
<evidence type="ECO:0000256" key="6">
    <source>
        <dbReference type="ARBA" id="ARBA00022776"/>
    </source>
</evidence>
<evidence type="ECO:0000256" key="5">
    <source>
        <dbReference type="ARBA" id="ARBA00022618"/>
    </source>
</evidence>
<evidence type="ECO:0000256" key="1">
    <source>
        <dbReference type="ARBA" id="ARBA00002772"/>
    </source>
</evidence>
<dbReference type="Proteomes" id="UP000761534">
    <property type="component" value="Unassembled WGS sequence"/>
</dbReference>
<comment type="subcellular location">
    <subcellularLocation>
        <location evidence="11">Nucleus</location>
    </subcellularLocation>
    <subcellularLocation>
        <location evidence="11">Chromosome</location>
        <location evidence="11">Centromere</location>
        <location evidence="11">Kinetochore</location>
    </subcellularLocation>
</comment>
<keyword evidence="6 11" id="KW-0498">Mitosis</keyword>
<dbReference type="InterPro" id="IPR013255">
    <property type="entry name" value="Spc25_C"/>
</dbReference>
<dbReference type="OrthoDB" id="4056921at2759"/>
<protein>
    <recommendedName>
        <fullName evidence="11">Kinetochore protein SPC25</fullName>
    </recommendedName>
</protein>
<dbReference type="PANTHER" id="PTHR14281:SF0">
    <property type="entry name" value="KINETOCHORE PROTEIN SPC25"/>
    <property type="match status" value="1"/>
</dbReference>
<keyword evidence="8 12" id="KW-0175">Coiled coil</keyword>
<evidence type="ECO:0000256" key="8">
    <source>
        <dbReference type="ARBA" id="ARBA00023054"/>
    </source>
</evidence>
<evidence type="ECO:0000256" key="10">
    <source>
        <dbReference type="ARBA" id="ARBA00023328"/>
    </source>
</evidence>
<dbReference type="Pfam" id="PF08234">
    <property type="entry name" value="Spindle_Spc25"/>
    <property type="match status" value="1"/>
</dbReference>
<evidence type="ECO:0000256" key="7">
    <source>
        <dbReference type="ARBA" id="ARBA00022838"/>
    </source>
</evidence>
<dbReference type="AlphaFoldDB" id="A0A642UK59"/>